<reference evidence="2 3" key="1">
    <citation type="submission" date="2016-10" db="EMBL/GenBank/DDBJ databases">
        <title>The genome sequence of Colletotrichum fioriniae PJ7.</title>
        <authorList>
            <person name="Baroncelli R."/>
        </authorList>
    </citation>
    <scope>NUCLEOTIDE SEQUENCE [LARGE SCALE GENOMIC DNA]</scope>
    <source>
        <strain evidence="2 3">IMI 384185</strain>
    </source>
</reference>
<dbReference type="GeneID" id="85370690"/>
<evidence type="ECO:0000313" key="3">
    <source>
        <dbReference type="Proteomes" id="UP001241169"/>
    </source>
</evidence>
<feature type="region of interest" description="Disordered" evidence="1">
    <location>
        <begin position="318"/>
        <end position="339"/>
    </location>
</feature>
<dbReference type="Proteomes" id="UP001241169">
    <property type="component" value="Unassembled WGS sequence"/>
</dbReference>
<feature type="compositionally biased region" description="Polar residues" evidence="1">
    <location>
        <begin position="63"/>
        <end position="88"/>
    </location>
</feature>
<evidence type="ECO:0000313" key="2">
    <source>
        <dbReference type="EMBL" id="KAK1545002.1"/>
    </source>
</evidence>
<sequence length="631" mass="70879">MPPKAPIQQPEVSDDDSGEDSIGAIEISPTSLAQPTESQHNQPQPGAQNASTQPIPIRLTNPVKYSSEYSTSPDSATPFVQSMTSSYEAQAPWPSREHTSPSGSEDSPPKGKQLPSTAEQPPKKQDGPSDERPQPQLQPEPQPRSGDRLPTNTKPATSSQSRNVPLIDDNNLSKDFKQYEKGSKLVLTYQAPRRPYGRSEYPNPPGIDSDDKVLSEAEKRLSRTGLVYHDRHISNPIVGQYKATVHLTVMKIISGGPVAGIQVILCKVDEANYDDGMSKKHKGTLLRSVSLLRTKSTRVKKRFARSSIANLFSQENAGSSSLSRETGSKKEPDVAGKAPVVESLDGERLTVGQLAVLKVYDAMFYPFQYGMYQGPWKVTSRADQEHSREAGAYKHLWTHKKTGYPHLAPQYYGSWAIKLTTTNSAVKDKQRFARAIIMEYIEGTSIEELCFRTAKEYLLVPRNMKQCKMADGTTWDLDRKVRLDVFKELLGGYVNMLHHGVNMRLDPQNILLTGKRGDEVLKAEQPRVVAIDYVDAMIDDERKEPLRIYQIWEKPPHPWGETSLPKMQYFHGWFPHHWKPGHFDSWLIRTFGQLDDPKYTDPNISKNPELSKARQASKQPELDQDSQPSHS</sequence>
<feature type="region of interest" description="Disordered" evidence="1">
    <location>
        <begin position="1"/>
        <end position="172"/>
    </location>
</feature>
<protein>
    <recommendedName>
        <fullName evidence="4">Protein kinase domain-containing protein</fullName>
    </recommendedName>
</protein>
<comment type="caution">
    <text evidence="2">The sequence shown here is derived from an EMBL/GenBank/DDBJ whole genome shotgun (WGS) entry which is preliminary data.</text>
</comment>
<accession>A0ABQ9T125</accession>
<dbReference type="EMBL" id="MOPA01000002">
    <property type="protein sequence ID" value="KAK1545002.1"/>
    <property type="molecule type" value="Genomic_DNA"/>
</dbReference>
<proteinExistence type="predicted"/>
<gene>
    <name evidence="2" type="ORF">CPAR01_02504</name>
</gene>
<evidence type="ECO:0008006" key="4">
    <source>
        <dbReference type="Google" id="ProtNLM"/>
    </source>
</evidence>
<feature type="compositionally biased region" description="Polar residues" evidence="1">
    <location>
        <begin position="28"/>
        <end position="54"/>
    </location>
</feature>
<name>A0ABQ9T125_9PEZI</name>
<evidence type="ECO:0000256" key="1">
    <source>
        <dbReference type="SAM" id="MobiDB-lite"/>
    </source>
</evidence>
<feature type="compositionally biased region" description="Basic and acidic residues" evidence="1">
    <location>
        <begin position="121"/>
        <end position="133"/>
    </location>
</feature>
<feature type="compositionally biased region" description="Polar residues" evidence="1">
    <location>
        <begin position="150"/>
        <end position="163"/>
    </location>
</feature>
<organism evidence="2 3">
    <name type="scientific">Colletotrichum paranaense</name>
    <dbReference type="NCBI Taxonomy" id="1914294"/>
    <lineage>
        <taxon>Eukaryota</taxon>
        <taxon>Fungi</taxon>
        <taxon>Dikarya</taxon>
        <taxon>Ascomycota</taxon>
        <taxon>Pezizomycotina</taxon>
        <taxon>Sordariomycetes</taxon>
        <taxon>Hypocreomycetidae</taxon>
        <taxon>Glomerellales</taxon>
        <taxon>Glomerellaceae</taxon>
        <taxon>Colletotrichum</taxon>
        <taxon>Colletotrichum acutatum species complex</taxon>
    </lineage>
</organism>
<keyword evidence="3" id="KW-1185">Reference proteome</keyword>
<dbReference type="RefSeq" id="XP_060354119.1">
    <property type="nucleotide sequence ID" value="XM_060486791.1"/>
</dbReference>
<feature type="compositionally biased region" description="Polar residues" evidence="1">
    <location>
        <begin position="602"/>
        <end position="618"/>
    </location>
</feature>
<feature type="region of interest" description="Disordered" evidence="1">
    <location>
        <begin position="597"/>
        <end position="631"/>
    </location>
</feature>